<keyword evidence="1" id="KW-0255">Endonuclease</keyword>
<keyword evidence="3" id="KW-1185">Reference proteome</keyword>
<evidence type="ECO:0000313" key="3">
    <source>
        <dbReference type="Proteomes" id="UP000002051"/>
    </source>
</evidence>
<evidence type="ECO:0000313" key="1">
    <source>
        <dbReference type="EMBL" id="AES91812.1"/>
    </source>
</evidence>
<sequence length="66" mass="7709">MSKDKDYIPNSLIFSSIRYLCVLTLEEVFYLCYSLKCLKINGDVDTGPLNEEELWRNFKSKKDALP</sequence>
<reference evidence="2" key="3">
    <citation type="submission" date="2015-04" db="UniProtKB">
        <authorList>
            <consortium name="EnsemblPlants"/>
        </authorList>
    </citation>
    <scope>IDENTIFICATION</scope>
    <source>
        <strain evidence="2">cv. Jemalong A17</strain>
    </source>
</reference>
<dbReference type="HOGENOM" id="CLU_2834982_0_0_1"/>
<name>G7JK92_MEDTR</name>
<dbReference type="GO" id="GO:0004519">
    <property type="term" value="F:endonuclease activity"/>
    <property type="evidence" value="ECO:0007669"/>
    <property type="project" value="UniProtKB-KW"/>
</dbReference>
<reference evidence="1 3" key="1">
    <citation type="journal article" date="2011" name="Nature">
        <title>The Medicago genome provides insight into the evolution of rhizobial symbioses.</title>
        <authorList>
            <person name="Young N.D."/>
            <person name="Debelle F."/>
            <person name="Oldroyd G.E."/>
            <person name="Geurts R."/>
            <person name="Cannon S.B."/>
            <person name="Udvardi M.K."/>
            <person name="Benedito V.A."/>
            <person name="Mayer K.F."/>
            <person name="Gouzy J."/>
            <person name="Schoof H."/>
            <person name="Van de Peer Y."/>
            <person name="Proost S."/>
            <person name="Cook D.R."/>
            <person name="Meyers B.C."/>
            <person name="Spannagl M."/>
            <person name="Cheung F."/>
            <person name="De Mita S."/>
            <person name="Krishnakumar V."/>
            <person name="Gundlach H."/>
            <person name="Zhou S."/>
            <person name="Mudge J."/>
            <person name="Bharti A.K."/>
            <person name="Murray J.D."/>
            <person name="Naoumkina M.A."/>
            <person name="Rosen B."/>
            <person name="Silverstein K.A."/>
            <person name="Tang H."/>
            <person name="Rombauts S."/>
            <person name="Zhao P.X."/>
            <person name="Zhou P."/>
            <person name="Barbe V."/>
            <person name="Bardou P."/>
            <person name="Bechner M."/>
            <person name="Bellec A."/>
            <person name="Berger A."/>
            <person name="Berges H."/>
            <person name="Bidwell S."/>
            <person name="Bisseling T."/>
            <person name="Choisne N."/>
            <person name="Couloux A."/>
            <person name="Denny R."/>
            <person name="Deshpande S."/>
            <person name="Dai X."/>
            <person name="Doyle J.J."/>
            <person name="Dudez A.M."/>
            <person name="Farmer A.D."/>
            <person name="Fouteau S."/>
            <person name="Franken C."/>
            <person name="Gibelin C."/>
            <person name="Gish J."/>
            <person name="Goldstein S."/>
            <person name="Gonzalez A.J."/>
            <person name="Green P.J."/>
            <person name="Hallab A."/>
            <person name="Hartog M."/>
            <person name="Hua A."/>
            <person name="Humphray S.J."/>
            <person name="Jeong D.H."/>
            <person name="Jing Y."/>
            <person name="Jocker A."/>
            <person name="Kenton S.M."/>
            <person name="Kim D.J."/>
            <person name="Klee K."/>
            <person name="Lai H."/>
            <person name="Lang C."/>
            <person name="Lin S."/>
            <person name="Macmil S.L."/>
            <person name="Magdelenat G."/>
            <person name="Matthews L."/>
            <person name="McCorrison J."/>
            <person name="Monaghan E.L."/>
            <person name="Mun J.H."/>
            <person name="Najar F.Z."/>
            <person name="Nicholson C."/>
            <person name="Noirot C."/>
            <person name="O'Bleness M."/>
            <person name="Paule C.R."/>
            <person name="Poulain J."/>
            <person name="Prion F."/>
            <person name="Qin B."/>
            <person name="Qu C."/>
            <person name="Retzel E.F."/>
            <person name="Riddle C."/>
            <person name="Sallet E."/>
            <person name="Samain S."/>
            <person name="Samson N."/>
            <person name="Sanders I."/>
            <person name="Saurat O."/>
            <person name="Scarpelli C."/>
            <person name="Schiex T."/>
            <person name="Segurens B."/>
            <person name="Severin A.J."/>
            <person name="Sherrier D.J."/>
            <person name="Shi R."/>
            <person name="Sims S."/>
            <person name="Singer S.R."/>
            <person name="Sinharoy S."/>
            <person name="Sterck L."/>
            <person name="Viollet A."/>
            <person name="Wang B.B."/>
            <person name="Wang K."/>
            <person name="Wang M."/>
            <person name="Wang X."/>
            <person name="Warfsmann J."/>
            <person name="Weissenbach J."/>
            <person name="White D.D."/>
            <person name="White J.D."/>
            <person name="Wiley G.B."/>
            <person name="Wincker P."/>
            <person name="Xing Y."/>
            <person name="Yang L."/>
            <person name="Yao Z."/>
            <person name="Ying F."/>
            <person name="Zhai J."/>
            <person name="Zhou L."/>
            <person name="Zuber A."/>
            <person name="Denarie J."/>
            <person name="Dixon R.A."/>
            <person name="May G.D."/>
            <person name="Schwartz D.C."/>
            <person name="Rogers J."/>
            <person name="Quetier F."/>
            <person name="Town C.D."/>
            <person name="Roe B.A."/>
        </authorList>
    </citation>
    <scope>NUCLEOTIDE SEQUENCE [LARGE SCALE GENOMIC DNA]</scope>
    <source>
        <strain evidence="1">A17</strain>
        <strain evidence="2 3">cv. Jemalong A17</strain>
    </source>
</reference>
<keyword evidence="1" id="KW-0378">Hydrolase</keyword>
<gene>
    <name evidence="1" type="ordered locus">MTR_4g119190</name>
</gene>
<dbReference type="EnsemblPlants" id="AES91812">
    <property type="protein sequence ID" value="AES91812"/>
    <property type="gene ID" value="MTR_4g119190"/>
</dbReference>
<organism evidence="1 3">
    <name type="scientific">Medicago truncatula</name>
    <name type="common">Barrel medic</name>
    <name type="synonym">Medicago tribuloides</name>
    <dbReference type="NCBI Taxonomy" id="3880"/>
    <lineage>
        <taxon>Eukaryota</taxon>
        <taxon>Viridiplantae</taxon>
        <taxon>Streptophyta</taxon>
        <taxon>Embryophyta</taxon>
        <taxon>Tracheophyta</taxon>
        <taxon>Spermatophyta</taxon>
        <taxon>Magnoliopsida</taxon>
        <taxon>eudicotyledons</taxon>
        <taxon>Gunneridae</taxon>
        <taxon>Pentapetalae</taxon>
        <taxon>rosids</taxon>
        <taxon>fabids</taxon>
        <taxon>Fabales</taxon>
        <taxon>Fabaceae</taxon>
        <taxon>Papilionoideae</taxon>
        <taxon>50 kb inversion clade</taxon>
        <taxon>NPAAA clade</taxon>
        <taxon>Hologalegina</taxon>
        <taxon>IRL clade</taxon>
        <taxon>Trifolieae</taxon>
        <taxon>Medicago</taxon>
    </lineage>
</organism>
<accession>G7JK92</accession>
<keyword evidence="1" id="KW-0540">Nuclease</keyword>
<dbReference type="Proteomes" id="UP000002051">
    <property type="component" value="Chromosome 4"/>
</dbReference>
<proteinExistence type="predicted"/>
<reference evidence="1 3" key="2">
    <citation type="journal article" date="2014" name="BMC Genomics">
        <title>An improved genome release (version Mt4.0) for the model legume Medicago truncatula.</title>
        <authorList>
            <person name="Tang H."/>
            <person name="Krishnakumar V."/>
            <person name="Bidwell S."/>
            <person name="Rosen B."/>
            <person name="Chan A."/>
            <person name="Zhou S."/>
            <person name="Gentzbittel L."/>
            <person name="Childs K.L."/>
            <person name="Yandell M."/>
            <person name="Gundlach H."/>
            <person name="Mayer K.F."/>
            <person name="Schwartz D.C."/>
            <person name="Town C.D."/>
        </authorList>
    </citation>
    <scope>GENOME REANNOTATION</scope>
    <source>
        <strain evidence="2 3">cv. Jemalong A17</strain>
    </source>
</reference>
<protein>
    <submittedName>
        <fullName evidence="1">tRNA intron endonuclease, amino-terminal domain protein</fullName>
    </submittedName>
</protein>
<dbReference type="PaxDb" id="3880-AES91812"/>
<evidence type="ECO:0000313" key="2">
    <source>
        <dbReference type="EnsemblPlants" id="AES91812"/>
    </source>
</evidence>
<dbReference type="AlphaFoldDB" id="G7JK92"/>
<dbReference type="EMBL" id="CM001220">
    <property type="protein sequence ID" value="AES91812.1"/>
    <property type="molecule type" value="Genomic_DNA"/>
</dbReference>